<sequence length="201" mass="21703">MLEMLCYTFRRKLSSSASLLACAMAEDAVSSASDPPPIIMEGSSDNCSGIPKEANGAICSVSDPPVVVEGSFCKYSGLSAQLVKEATSFKNVSVQAARELLNRGFQYLDVRTPKEYAAGHVEGAVNVPYLYIDETGKTKNLKFIDEVSEHFKKTDEIVVACQSGKRSSLASADLFDLGFTEVANMEGGFSAWFQNAFPIVK</sequence>
<keyword evidence="2" id="KW-1185">Reference proteome</keyword>
<evidence type="ECO:0000313" key="2">
    <source>
        <dbReference type="Proteomes" id="UP001162992"/>
    </source>
</evidence>
<organism evidence="1 2">
    <name type="scientific">Diphasiastrum complanatum</name>
    <name type="common">Issler's clubmoss</name>
    <name type="synonym">Lycopodium complanatum</name>
    <dbReference type="NCBI Taxonomy" id="34168"/>
    <lineage>
        <taxon>Eukaryota</taxon>
        <taxon>Viridiplantae</taxon>
        <taxon>Streptophyta</taxon>
        <taxon>Embryophyta</taxon>
        <taxon>Tracheophyta</taxon>
        <taxon>Lycopodiopsida</taxon>
        <taxon>Lycopodiales</taxon>
        <taxon>Lycopodiaceae</taxon>
        <taxon>Lycopodioideae</taxon>
        <taxon>Diphasiastrum</taxon>
    </lineage>
</organism>
<name>A0ACC2C163_DIPCM</name>
<dbReference type="EMBL" id="CM055103">
    <property type="protein sequence ID" value="KAJ7535781.1"/>
    <property type="molecule type" value="Genomic_DNA"/>
</dbReference>
<dbReference type="Proteomes" id="UP001162992">
    <property type="component" value="Chromosome 12"/>
</dbReference>
<gene>
    <name evidence="1" type="ORF">O6H91_12G045600</name>
</gene>
<evidence type="ECO:0000313" key="1">
    <source>
        <dbReference type="EMBL" id="KAJ7535781.1"/>
    </source>
</evidence>
<accession>A0ACC2C163</accession>
<protein>
    <submittedName>
        <fullName evidence="1">Uncharacterized protein</fullName>
    </submittedName>
</protein>
<reference evidence="2" key="1">
    <citation type="journal article" date="2024" name="Proc. Natl. Acad. Sci. U.S.A.">
        <title>Extraordinary preservation of gene collinearity over three hundred million years revealed in homosporous lycophytes.</title>
        <authorList>
            <person name="Li C."/>
            <person name="Wickell D."/>
            <person name="Kuo L.Y."/>
            <person name="Chen X."/>
            <person name="Nie B."/>
            <person name="Liao X."/>
            <person name="Peng D."/>
            <person name="Ji J."/>
            <person name="Jenkins J."/>
            <person name="Williams M."/>
            <person name="Shu S."/>
            <person name="Plott C."/>
            <person name="Barry K."/>
            <person name="Rajasekar S."/>
            <person name="Grimwood J."/>
            <person name="Han X."/>
            <person name="Sun S."/>
            <person name="Hou Z."/>
            <person name="He W."/>
            <person name="Dai G."/>
            <person name="Sun C."/>
            <person name="Schmutz J."/>
            <person name="Leebens-Mack J.H."/>
            <person name="Li F.W."/>
            <person name="Wang L."/>
        </authorList>
    </citation>
    <scope>NUCLEOTIDE SEQUENCE [LARGE SCALE GENOMIC DNA]</scope>
    <source>
        <strain evidence="2">cv. PW_Plant_1</strain>
    </source>
</reference>
<proteinExistence type="predicted"/>
<comment type="caution">
    <text evidence="1">The sequence shown here is derived from an EMBL/GenBank/DDBJ whole genome shotgun (WGS) entry which is preliminary data.</text>
</comment>